<comment type="caution">
    <text evidence="2">The sequence shown here is derived from an EMBL/GenBank/DDBJ whole genome shotgun (WGS) entry which is preliminary data.</text>
</comment>
<dbReference type="Proteomes" id="UP001153076">
    <property type="component" value="Unassembled WGS sequence"/>
</dbReference>
<evidence type="ECO:0000313" key="2">
    <source>
        <dbReference type="EMBL" id="KAJ8427589.1"/>
    </source>
</evidence>
<protein>
    <recommendedName>
        <fullName evidence="4">DUF4283 domain-containing protein</fullName>
    </recommendedName>
</protein>
<organism evidence="2 3">
    <name type="scientific">Carnegiea gigantea</name>
    <dbReference type="NCBI Taxonomy" id="171969"/>
    <lineage>
        <taxon>Eukaryota</taxon>
        <taxon>Viridiplantae</taxon>
        <taxon>Streptophyta</taxon>
        <taxon>Embryophyta</taxon>
        <taxon>Tracheophyta</taxon>
        <taxon>Spermatophyta</taxon>
        <taxon>Magnoliopsida</taxon>
        <taxon>eudicotyledons</taxon>
        <taxon>Gunneridae</taxon>
        <taxon>Pentapetalae</taxon>
        <taxon>Caryophyllales</taxon>
        <taxon>Cactineae</taxon>
        <taxon>Cactaceae</taxon>
        <taxon>Cactoideae</taxon>
        <taxon>Echinocereeae</taxon>
        <taxon>Carnegiea</taxon>
    </lineage>
</organism>
<name>A0A9Q1GY14_9CARY</name>
<evidence type="ECO:0000313" key="3">
    <source>
        <dbReference type="Proteomes" id="UP001153076"/>
    </source>
</evidence>
<accession>A0A9Q1GY14</accession>
<gene>
    <name evidence="2" type="ORF">Cgig2_006653</name>
</gene>
<proteinExistence type="predicted"/>
<feature type="region of interest" description="Disordered" evidence="1">
    <location>
        <begin position="300"/>
        <end position="333"/>
    </location>
</feature>
<reference evidence="2" key="1">
    <citation type="submission" date="2022-04" db="EMBL/GenBank/DDBJ databases">
        <title>Carnegiea gigantea Genome sequencing and assembly v2.</title>
        <authorList>
            <person name="Copetti D."/>
            <person name="Sanderson M.J."/>
            <person name="Burquez A."/>
            <person name="Wojciechowski M.F."/>
        </authorList>
    </citation>
    <scope>NUCLEOTIDE SEQUENCE</scope>
    <source>
        <strain evidence="2">SGP5-SGP5p</strain>
        <tissue evidence="2">Aerial part</tissue>
    </source>
</reference>
<evidence type="ECO:0000256" key="1">
    <source>
        <dbReference type="SAM" id="MobiDB-lite"/>
    </source>
</evidence>
<sequence length="447" mass="52011">MEHPNQPPGATLSTVDRNNHELSPRIEREANGIVQREIRSTTLDFIPTSEINGIKCAKIVVDDIEEEIAYWQNAVVCCVLGANPLVEVIDGFVRRIWKEYAIDKVMLIKKGLYLVRFLDAQDVTFYCQNLDSRNVHRYRPNCIVTNLDQFPELDIKYWGGQCLGKLGSILGIPLKTDKYTKKKTMLRYARLLVEMPIDQNFPDYIEFAKRCRVKYEWLPLKCTHCRMFRHTQETYNKKGMQKKEWRIKSRTIPHTTQQPQDQTQVPAQQIERVANRAEKEFQTVTQCNTKGREAYTHQNAIRGRPKNLPVPAASRTDRVPGNQSSTTECDTSDRKNMQSLWDHNVTQIERDRIIVSWNPTRYSLDTPKNRSIDLWRGHTAIHIQKASSNLCLWKEFRGPKTATVGYSYVMGGLEVTDGEIRDYANCLRQLHKFNHIEAYFTWTNKTI</sequence>
<keyword evidence="3" id="KW-1185">Reference proteome</keyword>
<dbReference type="PANTHER" id="PTHR33233:SF17">
    <property type="entry name" value="DUF4283 DOMAIN-CONTAINING PROTEIN"/>
    <property type="match status" value="1"/>
</dbReference>
<dbReference type="OrthoDB" id="425619at2759"/>
<dbReference type="EMBL" id="JAKOGI010001127">
    <property type="protein sequence ID" value="KAJ8427589.1"/>
    <property type="molecule type" value="Genomic_DNA"/>
</dbReference>
<dbReference type="AlphaFoldDB" id="A0A9Q1GY14"/>
<evidence type="ECO:0008006" key="4">
    <source>
        <dbReference type="Google" id="ProtNLM"/>
    </source>
</evidence>
<dbReference type="PANTHER" id="PTHR33233">
    <property type="entry name" value="ENDONUCLEASE/EXONUCLEASE/PHOSPHATASE"/>
    <property type="match status" value="1"/>
</dbReference>